<evidence type="ECO:0000256" key="4">
    <source>
        <dbReference type="ARBA" id="ARBA00023136"/>
    </source>
</evidence>
<dbReference type="AlphaFoldDB" id="A0A8H3CN41"/>
<evidence type="ECO:0000256" key="3">
    <source>
        <dbReference type="ARBA" id="ARBA00022989"/>
    </source>
</evidence>
<reference evidence="7" key="1">
    <citation type="submission" date="2021-01" db="EMBL/GenBank/DDBJ databases">
        <authorList>
            <person name="Kaushik A."/>
        </authorList>
    </citation>
    <scope>NUCLEOTIDE SEQUENCE</scope>
    <source>
        <strain evidence="7">AG6-10EEA</strain>
    </source>
</reference>
<dbReference type="GO" id="GO:0005385">
    <property type="term" value="F:zinc ion transmembrane transporter activity"/>
    <property type="evidence" value="ECO:0007669"/>
    <property type="project" value="TreeGrafter"/>
</dbReference>
<accession>A0A8H3CN41</accession>
<comment type="subcellular location">
    <subcellularLocation>
        <location evidence="1">Membrane</location>
        <topology evidence="1">Multi-pass membrane protein</topology>
    </subcellularLocation>
</comment>
<dbReference type="PANTHER" id="PTHR11040:SF44">
    <property type="entry name" value="PROTEIN ZNTC-RELATED"/>
    <property type="match status" value="1"/>
</dbReference>
<feature type="region of interest" description="Disordered" evidence="5">
    <location>
        <begin position="154"/>
        <end position="176"/>
    </location>
</feature>
<evidence type="ECO:0000256" key="5">
    <source>
        <dbReference type="SAM" id="MobiDB-lite"/>
    </source>
</evidence>
<comment type="caution">
    <text evidence="7">The sequence shown here is derived from an EMBL/GenBank/DDBJ whole genome shotgun (WGS) entry which is preliminary data.</text>
</comment>
<dbReference type="InterPro" id="IPR003689">
    <property type="entry name" value="ZIP"/>
</dbReference>
<protein>
    <recommendedName>
        <fullName evidence="9">Zinc-regulated transporter 1</fullName>
    </recommendedName>
</protein>
<evidence type="ECO:0000313" key="8">
    <source>
        <dbReference type="Proteomes" id="UP000663853"/>
    </source>
</evidence>
<proteinExistence type="predicted"/>
<evidence type="ECO:0000256" key="2">
    <source>
        <dbReference type="ARBA" id="ARBA00022692"/>
    </source>
</evidence>
<evidence type="ECO:0000256" key="1">
    <source>
        <dbReference type="ARBA" id="ARBA00004141"/>
    </source>
</evidence>
<feature type="transmembrane region" description="Helical" evidence="6">
    <location>
        <begin position="323"/>
        <end position="348"/>
    </location>
</feature>
<organism evidence="7 8">
    <name type="scientific">Rhizoctonia solani</name>
    <dbReference type="NCBI Taxonomy" id="456999"/>
    <lineage>
        <taxon>Eukaryota</taxon>
        <taxon>Fungi</taxon>
        <taxon>Dikarya</taxon>
        <taxon>Basidiomycota</taxon>
        <taxon>Agaricomycotina</taxon>
        <taxon>Agaricomycetes</taxon>
        <taxon>Cantharellales</taxon>
        <taxon>Ceratobasidiaceae</taxon>
        <taxon>Rhizoctonia</taxon>
    </lineage>
</organism>
<dbReference type="Pfam" id="PF02535">
    <property type="entry name" value="Zip"/>
    <property type="match status" value="2"/>
</dbReference>
<dbReference type="PANTHER" id="PTHR11040">
    <property type="entry name" value="ZINC/IRON TRANSPORTER"/>
    <property type="match status" value="1"/>
</dbReference>
<keyword evidence="3 6" id="KW-1133">Transmembrane helix</keyword>
<feature type="transmembrane region" description="Helical" evidence="6">
    <location>
        <begin position="62"/>
        <end position="83"/>
    </location>
</feature>
<feature type="transmembrane region" description="Helical" evidence="6">
    <location>
        <begin position="197"/>
        <end position="220"/>
    </location>
</feature>
<dbReference type="EMBL" id="CAJMXA010002637">
    <property type="protein sequence ID" value="CAE6484740.1"/>
    <property type="molecule type" value="Genomic_DNA"/>
</dbReference>
<dbReference type="Proteomes" id="UP000663853">
    <property type="component" value="Unassembled WGS sequence"/>
</dbReference>
<keyword evidence="4 6" id="KW-0472">Membrane</keyword>
<evidence type="ECO:0000256" key="6">
    <source>
        <dbReference type="SAM" id="Phobius"/>
    </source>
</evidence>
<evidence type="ECO:0008006" key="9">
    <source>
        <dbReference type="Google" id="ProtNLM"/>
    </source>
</evidence>
<feature type="transmembrane region" description="Helical" evidence="6">
    <location>
        <begin position="31"/>
        <end position="50"/>
    </location>
</feature>
<feature type="transmembrane region" description="Helical" evidence="6">
    <location>
        <begin position="288"/>
        <end position="311"/>
    </location>
</feature>
<sequence>MQTTPIATLQNVNIANETTGTMEPDETPRRVVSLCVLLAVSFIAAIFPTIAKRSSSLQTPRVVFFIGKHFGTGVILATAFIHLLKDAFENMSKADVNARWGEYESWPGLIIMSALLFIFLVECKFRTITIWSVYLIFDTDTSTVYVEYLSEQNASSEPQGSHPENDPVAPKRPGLEHEHTDCLHGEVHISEGEATRIVGVFVLQLGIMLHSIVVGFTLAVTNGAEFTSLLIALVFHQLFEGLSLGVRISSLRPTLFTPHHSSSTGSEALPLLPSAAHRFKTHAHAFPTLPLLLASLFGLATPAGMLVGILLRTAPQDAFLVRGLASAVSAGLLIYASCVELLAGDFVAEPKMRKAGLKRQAAAVGSLLAGAAGMAIIGIWS</sequence>
<evidence type="ECO:0000313" key="7">
    <source>
        <dbReference type="EMBL" id="CAE6484740.1"/>
    </source>
</evidence>
<name>A0A8H3CN41_9AGAM</name>
<feature type="transmembrane region" description="Helical" evidence="6">
    <location>
        <begin position="360"/>
        <end position="380"/>
    </location>
</feature>
<dbReference type="GO" id="GO:0005886">
    <property type="term" value="C:plasma membrane"/>
    <property type="evidence" value="ECO:0007669"/>
    <property type="project" value="TreeGrafter"/>
</dbReference>
<gene>
    <name evidence="7" type="ORF">RDB_LOCUS93856</name>
</gene>
<feature type="transmembrane region" description="Helical" evidence="6">
    <location>
        <begin position="103"/>
        <end position="121"/>
    </location>
</feature>
<keyword evidence="2 6" id="KW-0812">Transmembrane</keyword>
<feature type="transmembrane region" description="Helical" evidence="6">
    <location>
        <begin position="226"/>
        <end position="246"/>
    </location>
</feature>